<reference evidence="1" key="1">
    <citation type="submission" date="2023-10" db="EMBL/GenBank/DDBJ databases">
        <authorList>
            <person name="Chen Y."/>
            <person name="Shah S."/>
            <person name="Dougan E. K."/>
            <person name="Thang M."/>
            <person name="Chan C."/>
        </authorList>
    </citation>
    <scope>NUCLEOTIDE SEQUENCE [LARGE SCALE GENOMIC DNA]</scope>
</reference>
<protein>
    <submittedName>
        <fullName evidence="1">Uncharacterized protein</fullName>
    </submittedName>
</protein>
<dbReference type="Proteomes" id="UP001189429">
    <property type="component" value="Unassembled WGS sequence"/>
</dbReference>
<name>A0ABN9XK21_9DINO</name>
<dbReference type="EMBL" id="CAUYUJ010020715">
    <property type="protein sequence ID" value="CAK0900029.1"/>
    <property type="molecule type" value="Genomic_DNA"/>
</dbReference>
<keyword evidence="2" id="KW-1185">Reference proteome</keyword>
<gene>
    <name evidence="1" type="ORF">PCOR1329_LOCUS77427</name>
</gene>
<feature type="non-terminal residue" evidence="1">
    <location>
        <position position="1"/>
    </location>
</feature>
<evidence type="ECO:0000313" key="2">
    <source>
        <dbReference type="Proteomes" id="UP001189429"/>
    </source>
</evidence>
<organism evidence="1 2">
    <name type="scientific">Prorocentrum cordatum</name>
    <dbReference type="NCBI Taxonomy" id="2364126"/>
    <lineage>
        <taxon>Eukaryota</taxon>
        <taxon>Sar</taxon>
        <taxon>Alveolata</taxon>
        <taxon>Dinophyceae</taxon>
        <taxon>Prorocentrales</taxon>
        <taxon>Prorocentraceae</taxon>
        <taxon>Prorocentrum</taxon>
    </lineage>
</organism>
<accession>A0ABN9XK21</accession>
<comment type="caution">
    <text evidence="1">The sequence shown here is derived from an EMBL/GenBank/DDBJ whole genome shotgun (WGS) entry which is preliminary data.</text>
</comment>
<sequence>GNGRPSDDEPSWSSSTPFRLGALAGRTARGVGCPGPAPRAPAAMVTATAAVRNLPRASPRPSTASATTRQVAFHLLHGDSDDAPASHQFAQRFGLGAGYLPLMDMFFNQTGLPELYSTAALPHRVSDVLREAGCATAEGGDQGCLGTERSLREQLHAHAGSGNGPS</sequence>
<evidence type="ECO:0000313" key="1">
    <source>
        <dbReference type="EMBL" id="CAK0900029.1"/>
    </source>
</evidence>
<proteinExistence type="predicted"/>